<accession>A0A853II45</accession>
<protein>
    <recommendedName>
        <fullName evidence="4">Pyrrolidone-carboxylate peptidase</fullName>
    </recommendedName>
</protein>
<name>A0A853II45_9GAMM</name>
<evidence type="ECO:0000313" key="2">
    <source>
        <dbReference type="EMBL" id="NYZ69077.1"/>
    </source>
</evidence>
<gene>
    <name evidence="2" type="ORF">H0A36_23945</name>
</gene>
<dbReference type="RefSeq" id="WP_180571077.1">
    <property type="nucleotide sequence ID" value="NZ_JACCKB010000060.1"/>
</dbReference>
<comment type="caution">
    <text evidence="2">The sequence shown here is derived from an EMBL/GenBank/DDBJ whole genome shotgun (WGS) entry which is preliminary data.</text>
</comment>
<sequence>MKLSVSTLLVSVTLFTSSAYSNSGLFNTTNSPYTSLSPTYEEKRINDIQTNHTEILAPYQKFIDKFSKNIESITEFSSLLNFAKSTGHQLWAIAKKPSNNQLKDDRPLYWARLAISQILRQHTQLLDLDTNKRTEIFWQYELASRGKTDINFKPSGHFQVIITGFDPFYLDQNIIQNNPSGAIALSLDGKTINIDDHQVTIKSFILPVRFEDFDKGMVETLLTSYMRVPLADMVLTVSMGRPKQFDLERFPGLRRSTPFPDNLDIYTGASASNPLLPRLNGTTLSGPEFVEFSLPAAAMQEATGAYLIKDNNRVVTNQGERFPKKLVELNNLISVEGSGGGYLSNEVSYRSMLLRNQFKPTLPVGHIHTPYVSEYNADEQRAILQQFERILISAVKASAAQ</sequence>
<evidence type="ECO:0008006" key="4">
    <source>
        <dbReference type="Google" id="ProtNLM"/>
    </source>
</evidence>
<evidence type="ECO:0000313" key="3">
    <source>
        <dbReference type="Proteomes" id="UP000569732"/>
    </source>
</evidence>
<keyword evidence="3" id="KW-1185">Reference proteome</keyword>
<dbReference type="SUPFAM" id="SSF53182">
    <property type="entry name" value="Pyrrolidone carboxyl peptidase (pyroglutamate aminopeptidase)"/>
    <property type="match status" value="1"/>
</dbReference>
<evidence type="ECO:0000256" key="1">
    <source>
        <dbReference type="SAM" id="SignalP"/>
    </source>
</evidence>
<dbReference type="Proteomes" id="UP000569732">
    <property type="component" value="Unassembled WGS sequence"/>
</dbReference>
<proteinExistence type="predicted"/>
<dbReference type="InterPro" id="IPR036440">
    <property type="entry name" value="Peptidase_C15-like_sf"/>
</dbReference>
<feature type="signal peptide" evidence="1">
    <location>
        <begin position="1"/>
        <end position="21"/>
    </location>
</feature>
<keyword evidence="1" id="KW-0732">Signal</keyword>
<dbReference type="EMBL" id="JACCKB010000060">
    <property type="protein sequence ID" value="NYZ69077.1"/>
    <property type="molecule type" value="Genomic_DNA"/>
</dbReference>
<organism evidence="2 3">
    <name type="scientific">Spartinivicinus marinus</name>
    <dbReference type="NCBI Taxonomy" id="2994442"/>
    <lineage>
        <taxon>Bacteria</taxon>
        <taxon>Pseudomonadati</taxon>
        <taxon>Pseudomonadota</taxon>
        <taxon>Gammaproteobacteria</taxon>
        <taxon>Oceanospirillales</taxon>
        <taxon>Zooshikellaceae</taxon>
        <taxon>Spartinivicinus</taxon>
    </lineage>
</organism>
<reference evidence="2 3" key="1">
    <citation type="submission" date="2020-07" db="EMBL/GenBank/DDBJ databases">
        <title>Endozoicomonas sp. nov., isolated from sediment.</title>
        <authorList>
            <person name="Gu T."/>
        </authorList>
    </citation>
    <scope>NUCLEOTIDE SEQUENCE [LARGE SCALE GENOMIC DNA]</scope>
    <source>
        <strain evidence="2 3">SM1973</strain>
    </source>
</reference>
<dbReference type="AlphaFoldDB" id="A0A853II45"/>
<feature type="chain" id="PRO_5032453954" description="Pyrrolidone-carboxylate peptidase" evidence="1">
    <location>
        <begin position="22"/>
        <end position="401"/>
    </location>
</feature>
<dbReference type="Gene3D" id="3.40.630.20">
    <property type="entry name" value="Peptidase C15, pyroglutamyl peptidase I-like"/>
    <property type="match status" value="1"/>
</dbReference>